<keyword evidence="2" id="KW-1133">Transmembrane helix</keyword>
<feature type="transmembrane region" description="Helical" evidence="2">
    <location>
        <begin position="66"/>
        <end position="86"/>
    </location>
</feature>
<evidence type="ECO:0000313" key="5">
    <source>
        <dbReference type="EMBL" id="MBI1686037.1"/>
    </source>
</evidence>
<dbReference type="EMBL" id="JADWOX010000018">
    <property type="protein sequence ID" value="MBI1686037.1"/>
    <property type="molecule type" value="Genomic_DNA"/>
</dbReference>
<feature type="transmembrane region" description="Helical" evidence="2">
    <location>
        <begin position="106"/>
        <end position="123"/>
    </location>
</feature>
<dbReference type="InterPro" id="IPR013549">
    <property type="entry name" value="DUF1731"/>
</dbReference>
<keyword evidence="2" id="KW-0472">Membrane</keyword>
<dbReference type="PANTHER" id="PTHR11092:SF0">
    <property type="entry name" value="EPIMERASE FAMILY PROTEIN SDR39U1"/>
    <property type="match status" value="1"/>
</dbReference>
<dbReference type="InterPro" id="IPR036291">
    <property type="entry name" value="NAD(P)-bd_dom_sf"/>
</dbReference>
<proteinExistence type="inferred from homology"/>
<dbReference type="Pfam" id="PF08338">
    <property type="entry name" value="DUF1731"/>
    <property type="match status" value="1"/>
</dbReference>
<dbReference type="NCBIfam" id="TIGR01777">
    <property type="entry name" value="yfcH"/>
    <property type="match status" value="1"/>
</dbReference>
<feature type="transmembrane region" description="Helical" evidence="2">
    <location>
        <begin position="135"/>
        <end position="154"/>
    </location>
</feature>
<keyword evidence="2" id="KW-0812">Transmembrane</keyword>
<evidence type="ECO:0000313" key="6">
    <source>
        <dbReference type="Proteomes" id="UP000639859"/>
    </source>
</evidence>
<feature type="domain" description="NAD-dependent epimerase/dehydratase" evidence="3">
    <location>
        <begin position="184"/>
        <end position="396"/>
    </location>
</feature>
<evidence type="ECO:0000259" key="3">
    <source>
        <dbReference type="Pfam" id="PF01370"/>
    </source>
</evidence>
<dbReference type="Pfam" id="PF01370">
    <property type="entry name" value="Epimerase"/>
    <property type="match status" value="1"/>
</dbReference>
<dbReference type="PANTHER" id="PTHR11092">
    <property type="entry name" value="SUGAR NUCLEOTIDE EPIMERASE RELATED"/>
    <property type="match status" value="1"/>
</dbReference>
<dbReference type="CDD" id="cd05242">
    <property type="entry name" value="SDR_a8"/>
    <property type="match status" value="1"/>
</dbReference>
<name>A0ABS0T2D3_9CAUL</name>
<dbReference type="InterPro" id="IPR010099">
    <property type="entry name" value="SDR39U1"/>
</dbReference>
<comment type="similarity">
    <text evidence="1">Belongs to the NAD(P)-dependent epimerase/dehydratase family. SDR39U1 subfamily.</text>
</comment>
<keyword evidence="6" id="KW-1185">Reference proteome</keyword>
<comment type="caution">
    <text evidence="5">The sequence shown here is derived from an EMBL/GenBank/DDBJ whole genome shotgun (WGS) entry which is preliminary data.</text>
</comment>
<dbReference type="RefSeq" id="WP_198577936.1">
    <property type="nucleotide sequence ID" value="NZ_JADWOX010000018.1"/>
</dbReference>
<evidence type="ECO:0000259" key="4">
    <source>
        <dbReference type="Pfam" id="PF08338"/>
    </source>
</evidence>
<dbReference type="Proteomes" id="UP000639859">
    <property type="component" value="Unassembled WGS sequence"/>
</dbReference>
<evidence type="ECO:0000256" key="2">
    <source>
        <dbReference type="SAM" id="Phobius"/>
    </source>
</evidence>
<accession>A0ABS0T2D3</accession>
<protein>
    <submittedName>
        <fullName evidence="5">TIGR01777 family protein</fullName>
    </submittedName>
</protein>
<dbReference type="InterPro" id="IPR001509">
    <property type="entry name" value="Epimerase_deHydtase"/>
</dbReference>
<reference evidence="5 6" key="1">
    <citation type="submission" date="2020-11" db="EMBL/GenBank/DDBJ databases">
        <title>genome sequence of strain KACC 18849.</title>
        <authorList>
            <person name="Gao J."/>
            <person name="Zhang X."/>
        </authorList>
    </citation>
    <scope>NUCLEOTIDE SEQUENCE [LARGE SCALE GENOMIC DNA]</scope>
    <source>
        <strain evidence="5 6">KACC 18849</strain>
    </source>
</reference>
<evidence type="ECO:0000256" key="1">
    <source>
        <dbReference type="ARBA" id="ARBA00009353"/>
    </source>
</evidence>
<sequence length="498" mass="53712">MNDLIWTLVFVQVAMGGFDTLYHHELTQRLAWKPSQKGELVLHGVRNLAYALMFTALGWTRPEGGWALALLALMAGELIITLWDFVEEDRTRKLPASERVLHTLLTLNYGVVLALVAPLLLAWARRPADVAPAYYGIWSILCAIAAVGVVVSGLRDLAAARRAQRIAVDDPTPLVAALPPRRAVLVTGGTGLIGARLVAALVGAGHEVTVLTRSRASAAALPAPIRIVTDLAQIADDTRLDAIVNLAGEPIADGLWTIAKRRRIVRSRVRTTQAVVALIARLEHKPQVLVSGSAIGWYGLRGDEPLTEADDGTPCFSRFICQLWEKAARRAETHGVRVVRLRIGLVLSTEGGMLSRMLTPFEFGLGGPFGAGRHWMSWIHLDDVVRMIAHAIATPQWTGAVNAVAPRPVTNRTFAAALGRALGRPALLPAPAWPLRAALGPFADELLLSGQRVLPAAARDAGFRFAHPMLDEALGALVGRRSRPRGQALLARETPAKA</sequence>
<gene>
    <name evidence="5" type="ORF">I4Q42_20405</name>
</gene>
<organism evidence="5 6">
    <name type="scientific">Caulobacter hibisci</name>
    <dbReference type="NCBI Taxonomy" id="2035993"/>
    <lineage>
        <taxon>Bacteria</taxon>
        <taxon>Pseudomonadati</taxon>
        <taxon>Pseudomonadota</taxon>
        <taxon>Alphaproteobacteria</taxon>
        <taxon>Caulobacterales</taxon>
        <taxon>Caulobacteraceae</taxon>
        <taxon>Caulobacter</taxon>
    </lineage>
</organism>
<feature type="domain" description="DUF1731" evidence="4">
    <location>
        <begin position="430"/>
        <end position="476"/>
    </location>
</feature>
<dbReference type="SUPFAM" id="SSF51735">
    <property type="entry name" value="NAD(P)-binding Rossmann-fold domains"/>
    <property type="match status" value="1"/>
</dbReference>
<dbReference type="Gene3D" id="3.40.50.720">
    <property type="entry name" value="NAD(P)-binding Rossmann-like Domain"/>
    <property type="match status" value="1"/>
</dbReference>